<feature type="compositionally biased region" description="Pro residues" evidence="1">
    <location>
        <begin position="103"/>
        <end position="112"/>
    </location>
</feature>
<accession>Q7UW45</accession>
<dbReference type="STRING" id="243090.RB2274"/>
<reference evidence="2 3" key="1">
    <citation type="journal article" date="2003" name="Proc. Natl. Acad. Sci. U.S.A.">
        <title>Complete genome sequence of the marine planctomycete Pirellula sp. strain 1.</title>
        <authorList>
            <person name="Gloeckner F.O."/>
            <person name="Kube M."/>
            <person name="Bauer M."/>
            <person name="Teeling H."/>
            <person name="Lombardot T."/>
            <person name="Ludwig W."/>
            <person name="Gade D."/>
            <person name="Beck A."/>
            <person name="Borzym K."/>
            <person name="Heitmann K."/>
            <person name="Rabus R."/>
            <person name="Schlesner H."/>
            <person name="Amann R."/>
            <person name="Reinhardt R."/>
        </authorList>
    </citation>
    <scope>NUCLEOTIDE SEQUENCE [LARGE SCALE GENOMIC DNA]</scope>
    <source>
        <strain evidence="3">DSM 10527 / NCIMB 13988 / SH1</strain>
    </source>
</reference>
<keyword evidence="3" id="KW-1185">Reference proteome</keyword>
<dbReference type="AlphaFoldDB" id="Q7UW45"/>
<evidence type="ECO:0000313" key="2">
    <source>
        <dbReference type="EMBL" id="CAD72524.1"/>
    </source>
</evidence>
<organism evidence="2 3">
    <name type="scientific">Rhodopirellula baltica (strain DSM 10527 / NCIMB 13988 / SH1)</name>
    <dbReference type="NCBI Taxonomy" id="243090"/>
    <lineage>
        <taxon>Bacteria</taxon>
        <taxon>Pseudomonadati</taxon>
        <taxon>Planctomycetota</taxon>
        <taxon>Planctomycetia</taxon>
        <taxon>Pirellulales</taxon>
        <taxon>Pirellulaceae</taxon>
        <taxon>Rhodopirellula</taxon>
    </lineage>
</organism>
<feature type="region of interest" description="Disordered" evidence="1">
    <location>
        <begin position="101"/>
        <end position="130"/>
    </location>
</feature>
<evidence type="ECO:0000313" key="3">
    <source>
        <dbReference type="Proteomes" id="UP000001025"/>
    </source>
</evidence>
<gene>
    <name evidence="2" type="ordered locus">RB2274</name>
</gene>
<dbReference type="EMBL" id="BX294136">
    <property type="protein sequence ID" value="CAD72524.1"/>
    <property type="molecule type" value="Genomic_DNA"/>
</dbReference>
<sequence length="130" mass="14394">MKRNKKKRPVESVPCSPGTLLSHVCPGSWKSELERNFKIFAGKFGPTEIIDKNSPNYLTRNLLDSDRDGGGFCVLTFLQTACQSSSSSPGKRTLEAIVFARPPSHPSQPPPFHLSEPTCPLEEPPPPFFR</sequence>
<dbReference type="KEGG" id="rba:RB2274"/>
<dbReference type="HOGENOM" id="CLU_1936431_0_0_0"/>
<name>Q7UW45_RHOBA</name>
<dbReference type="InParanoid" id="Q7UW45"/>
<evidence type="ECO:0000256" key="1">
    <source>
        <dbReference type="SAM" id="MobiDB-lite"/>
    </source>
</evidence>
<protein>
    <submittedName>
        <fullName evidence="2">Uncharacterized protein</fullName>
    </submittedName>
</protein>
<dbReference type="EnsemblBacteria" id="CAD72524">
    <property type="protein sequence ID" value="CAD72524"/>
    <property type="gene ID" value="RB2274"/>
</dbReference>
<proteinExistence type="predicted"/>
<dbReference type="Proteomes" id="UP000001025">
    <property type="component" value="Chromosome"/>
</dbReference>